<dbReference type="InParanoid" id="A0A0H2RVI8"/>
<dbReference type="EMBL" id="KQ086075">
    <property type="protein sequence ID" value="KLO08841.1"/>
    <property type="molecule type" value="Genomic_DNA"/>
</dbReference>
<keyword evidence="2" id="KW-1185">Reference proteome</keyword>
<reference evidence="1 2" key="1">
    <citation type="submission" date="2015-04" db="EMBL/GenBank/DDBJ databases">
        <title>Complete genome sequence of Schizopora paradoxa KUC8140, a cosmopolitan wood degrader in East Asia.</title>
        <authorList>
            <consortium name="DOE Joint Genome Institute"/>
            <person name="Min B."/>
            <person name="Park H."/>
            <person name="Jang Y."/>
            <person name="Kim J.-J."/>
            <person name="Kim K.H."/>
            <person name="Pangilinan J."/>
            <person name="Lipzen A."/>
            <person name="Riley R."/>
            <person name="Grigoriev I.V."/>
            <person name="Spatafora J.W."/>
            <person name="Choi I.-G."/>
        </authorList>
    </citation>
    <scope>NUCLEOTIDE SEQUENCE [LARGE SCALE GENOMIC DNA]</scope>
    <source>
        <strain evidence="1 2">KUC8140</strain>
    </source>
</reference>
<protein>
    <submittedName>
        <fullName evidence="1">Uncharacterized protein</fullName>
    </submittedName>
</protein>
<name>A0A0H2RVI8_9AGAM</name>
<dbReference type="Proteomes" id="UP000053477">
    <property type="component" value="Unassembled WGS sequence"/>
</dbReference>
<organism evidence="1 2">
    <name type="scientific">Schizopora paradoxa</name>
    <dbReference type="NCBI Taxonomy" id="27342"/>
    <lineage>
        <taxon>Eukaryota</taxon>
        <taxon>Fungi</taxon>
        <taxon>Dikarya</taxon>
        <taxon>Basidiomycota</taxon>
        <taxon>Agaricomycotina</taxon>
        <taxon>Agaricomycetes</taxon>
        <taxon>Hymenochaetales</taxon>
        <taxon>Schizoporaceae</taxon>
        <taxon>Schizopora</taxon>
    </lineage>
</organism>
<evidence type="ECO:0000313" key="1">
    <source>
        <dbReference type="EMBL" id="KLO08841.1"/>
    </source>
</evidence>
<evidence type="ECO:0000313" key="2">
    <source>
        <dbReference type="Proteomes" id="UP000053477"/>
    </source>
</evidence>
<sequence>MGLLGLGAIGTRARSTTWGRGWVCYEWLHISTGNCLLTVELHSDVLCSCSMPGSTIVDTWQATRSNLFCLDSHVELLIYSTEQRHARTAEPDS</sequence>
<proteinExistence type="predicted"/>
<accession>A0A0H2RVI8</accession>
<dbReference type="AlphaFoldDB" id="A0A0H2RVI8"/>
<gene>
    <name evidence="1" type="ORF">SCHPADRAFT_592618</name>
</gene>